<dbReference type="Proteomes" id="UP000824116">
    <property type="component" value="Unassembled WGS sequence"/>
</dbReference>
<name>A0A9D2G7C0_9FIRM</name>
<dbReference type="EMBL" id="DXAY01000103">
    <property type="protein sequence ID" value="HIZ74458.1"/>
    <property type="molecule type" value="Genomic_DNA"/>
</dbReference>
<protein>
    <submittedName>
        <fullName evidence="2">Uncharacterized protein</fullName>
    </submittedName>
</protein>
<feature type="signal peptide" evidence="1">
    <location>
        <begin position="1"/>
        <end position="23"/>
    </location>
</feature>
<sequence length="167" mass="18893">MKKRILSFLGSMAILVSAFSTSAMNVDASDIDLKKVDGSYLTTEDYSKGVSSDRTRGQHMMDGECSISKAGTKRVYCYGATTANHEVDYLAVIVYVDQYIEEKDAWSQVDWWMVEKENDFFVNTGKSITVDKGYYYRVHADHFVREGDDPIEETFSFTDGILVPKSN</sequence>
<dbReference type="AlphaFoldDB" id="A0A9D2G7C0"/>
<proteinExistence type="predicted"/>
<accession>A0A9D2G7C0</accession>
<evidence type="ECO:0000256" key="1">
    <source>
        <dbReference type="SAM" id="SignalP"/>
    </source>
</evidence>
<dbReference type="Pfam" id="PF19644">
    <property type="entry name" value="DUF6147"/>
    <property type="match status" value="1"/>
</dbReference>
<evidence type="ECO:0000313" key="2">
    <source>
        <dbReference type="EMBL" id="HIZ74458.1"/>
    </source>
</evidence>
<comment type="caution">
    <text evidence="2">The sequence shown here is derived from an EMBL/GenBank/DDBJ whole genome shotgun (WGS) entry which is preliminary data.</text>
</comment>
<dbReference type="InterPro" id="IPR046145">
    <property type="entry name" value="DUF6147"/>
</dbReference>
<organism evidence="2 3">
    <name type="scientific">Candidatus Mediterraneibacter stercoravium</name>
    <dbReference type="NCBI Taxonomy" id="2838685"/>
    <lineage>
        <taxon>Bacteria</taxon>
        <taxon>Bacillati</taxon>
        <taxon>Bacillota</taxon>
        <taxon>Clostridia</taxon>
        <taxon>Lachnospirales</taxon>
        <taxon>Lachnospiraceae</taxon>
        <taxon>Mediterraneibacter</taxon>
    </lineage>
</organism>
<reference evidence="2" key="2">
    <citation type="submission" date="2021-04" db="EMBL/GenBank/DDBJ databases">
        <authorList>
            <person name="Gilroy R."/>
        </authorList>
    </citation>
    <scope>NUCLEOTIDE SEQUENCE</scope>
    <source>
        <strain evidence="2">CHK196-3914</strain>
    </source>
</reference>
<keyword evidence="1" id="KW-0732">Signal</keyword>
<gene>
    <name evidence="2" type="ORF">H9723_04340</name>
</gene>
<evidence type="ECO:0000313" key="3">
    <source>
        <dbReference type="Proteomes" id="UP000824116"/>
    </source>
</evidence>
<reference evidence="2" key="1">
    <citation type="journal article" date="2021" name="PeerJ">
        <title>Extensive microbial diversity within the chicken gut microbiome revealed by metagenomics and culture.</title>
        <authorList>
            <person name="Gilroy R."/>
            <person name="Ravi A."/>
            <person name="Getino M."/>
            <person name="Pursley I."/>
            <person name="Horton D.L."/>
            <person name="Alikhan N.F."/>
            <person name="Baker D."/>
            <person name="Gharbi K."/>
            <person name="Hall N."/>
            <person name="Watson M."/>
            <person name="Adriaenssens E.M."/>
            <person name="Foster-Nyarko E."/>
            <person name="Jarju S."/>
            <person name="Secka A."/>
            <person name="Antonio M."/>
            <person name="Oren A."/>
            <person name="Chaudhuri R.R."/>
            <person name="La Ragione R."/>
            <person name="Hildebrand F."/>
            <person name="Pallen M.J."/>
        </authorList>
    </citation>
    <scope>NUCLEOTIDE SEQUENCE</scope>
    <source>
        <strain evidence="2">CHK196-3914</strain>
    </source>
</reference>
<feature type="chain" id="PRO_5038890286" evidence="1">
    <location>
        <begin position="24"/>
        <end position="167"/>
    </location>
</feature>